<keyword evidence="1" id="KW-0472">Membrane</keyword>
<dbReference type="STRING" id="549789.NIES30_04410"/>
<dbReference type="PANTHER" id="PTHR34943">
    <property type="match status" value="1"/>
</dbReference>
<dbReference type="InterPro" id="IPR021325">
    <property type="entry name" value="CCB2/CCB4"/>
</dbReference>
<sequence>MAQNDPNRVLRLLPLVTGGLGGTLLLLNRVLTPALTESQARSDVMGVILSALLILTGLLWQRVQPTLPEAVALIGKEGLELDATLSDAVQTELAWASHLLLTNTVTRSVVVYRQGKTLLRRGILSPKADVTPGPILKRVLETGKAVYLVKLSIYPGRVEFDYLPENTQGVICQPMGQGGALILAANAPRSYTRQDEAWIEGIADKLGHSLGELAWEEEAAEVTVVES</sequence>
<name>A0A1U7J970_9CYAN</name>
<dbReference type="Pfam" id="PF11152">
    <property type="entry name" value="CCB2_CCB4"/>
    <property type="match status" value="1"/>
</dbReference>
<keyword evidence="1" id="KW-1133">Transmembrane helix</keyword>
<evidence type="ECO:0000313" key="2">
    <source>
        <dbReference type="EMBL" id="OKH49958.1"/>
    </source>
</evidence>
<evidence type="ECO:0008006" key="4">
    <source>
        <dbReference type="Google" id="ProtNLM"/>
    </source>
</evidence>
<accession>A0A1U7J970</accession>
<dbReference type="EMBL" id="MRCG01000002">
    <property type="protein sequence ID" value="OKH49958.1"/>
    <property type="molecule type" value="Genomic_DNA"/>
</dbReference>
<dbReference type="AlphaFoldDB" id="A0A1U7J970"/>
<dbReference type="OrthoDB" id="463032at2"/>
<dbReference type="GO" id="GO:0010190">
    <property type="term" value="P:cytochrome b6f complex assembly"/>
    <property type="evidence" value="ECO:0007669"/>
    <property type="project" value="TreeGrafter"/>
</dbReference>
<proteinExistence type="predicted"/>
<protein>
    <recommendedName>
        <fullName evidence="4">Cofactor assembly of complex C subunit B</fullName>
    </recommendedName>
</protein>
<dbReference type="RefSeq" id="WP_073607198.1">
    <property type="nucleotide sequence ID" value="NZ_MRCG01000002.1"/>
</dbReference>
<dbReference type="PANTHER" id="PTHR34943:SF2">
    <property type="entry name" value="PROTEIN COFACTOR ASSEMBLY OF COMPLEX C SUBUNIT B CCB4, CHLOROPLASTIC"/>
    <property type="match status" value="1"/>
</dbReference>
<evidence type="ECO:0000313" key="3">
    <source>
        <dbReference type="Proteomes" id="UP000185557"/>
    </source>
</evidence>
<gene>
    <name evidence="2" type="ORF">NIES30_04410</name>
</gene>
<keyword evidence="1" id="KW-0812">Transmembrane</keyword>
<feature type="transmembrane region" description="Helical" evidence="1">
    <location>
        <begin position="12"/>
        <end position="31"/>
    </location>
</feature>
<dbReference type="InterPro" id="IPR044705">
    <property type="entry name" value="CCB4"/>
</dbReference>
<comment type="caution">
    <text evidence="2">The sequence shown here is derived from an EMBL/GenBank/DDBJ whole genome shotgun (WGS) entry which is preliminary data.</text>
</comment>
<reference evidence="2 3" key="1">
    <citation type="submission" date="2016-11" db="EMBL/GenBank/DDBJ databases">
        <title>Draft Genome Sequences of Nine Cyanobacterial Strains from Diverse Habitats.</title>
        <authorList>
            <person name="Zhu T."/>
            <person name="Hou S."/>
            <person name="Lu X."/>
            <person name="Hess W.R."/>
        </authorList>
    </citation>
    <scope>NUCLEOTIDE SEQUENCE [LARGE SCALE GENOMIC DNA]</scope>
    <source>
        <strain evidence="2 3">NIES-30</strain>
    </source>
</reference>
<evidence type="ECO:0000256" key="1">
    <source>
        <dbReference type="SAM" id="Phobius"/>
    </source>
</evidence>
<keyword evidence="3" id="KW-1185">Reference proteome</keyword>
<organism evidence="2 3">
    <name type="scientific">Phormidium tenue NIES-30</name>
    <dbReference type="NCBI Taxonomy" id="549789"/>
    <lineage>
        <taxon>Bacteria</taxon>
        <taxon>Bacillati</taxon>
        <taxon>Cyanobacteriota</taxon>
        <taxon>Cyanophyceae</taxon>
        <taxon>Oscillatoriophycideae</taxon>
        <taxon>Oscillatoriales</taxon>
        <taxon>Oscillatoriaceae</taxon>
        <taxon>Phormidium</taxon>
    </lineage>
</organism>
<feature type="transmembrane region" description="Helical" evidence="1">
    <location>
        <begin position="43"/>
        <end position="60"/>
    </location>
</feature>
<dbReference type="Proteomes" id="UP000185557">
    <property type="component" value="Unassembled WGS sequence"/>
</dbReference>